<feature type="transmembrane region" description="Helical" evidence="13">
    <location>
        <begin position="396"/>
        <end position="413"/>
    </location>
</feature>
<comment type="cofactor">
    <cofactor evidence="1">
        <name>Zn(2+)</name>
        <dbReference type="ChEBI" id="CHEBI:29105"/>
    </cofactor>
</comment>
<feature type="transmembrane region" description="Helical" evidence="13">
    <location>
        <begin position="358"/>
        <end position="376"/>
    </location>
</feature>
<keyword evidence="5 13" id="KW-0812">Transmembrane</keyword>
<dbReference type="InterPro" id="IPR050083">
    <property type="entry name" value="HtpX_protease"/>
</dbReference>
<feature type="transmembrane region" description="Helical" evidence="13">
    <location>
        <begin position="572"/>
        <end position="590"/>
    </location>
</feature>
<keyword evidence="4" id="KW-0645">Protease</keyword>
<evidence type="ECO:0000256" key="9">
    <source>
        <dbReference type="ARBA" id="ARBA00022989"/>
    </source>
</evidence>
<sequence>MTGPDPRSGSTPGDSPVAGVAAVPAPRHMWWTYLLTGFALAVMGSGAGQALFLTRDLGRVSRTVDCLARQGVDPIALNQGVGGRASTRLHACTAAYNDRSGVAMLVGAGAVLLAAGLLTLCGGLLLRLRLRVRAGGQEAAAGSEAAGRAARRFEAWCDTWELTGRRRPRLLLAAPGRFGGRAFTTGVPLGRPVVVVPLSYAYLAPETFDVVVLHELAHVRSRDLLWAASVWWTGWLNVPVLLLALGSTLTDPGGYLAYDVGALGTAAALSSAVLVLRAALLRRRELAADRFAVEVMGDAGPLRTALGGRTAIPGAAGPFATALAQLRRGISRLTASHPPPEVRAAATPADPDRWEGGFALSAAAGLVAMFTYQGVYTLLVDLSAFRGSDPSTVSDLAFASTGLIWACVVVPAWARRVRASAPTGSAPSWRGPLAGALLGIVGGYVLQVPGAPPVTGRSLFRGHLLLTTGLLAVAVAGAAVLTLGLATRVAAGRRPLALASAVVTAAVALTMTLSTTVTLLVARIRWESAAGDRMLLVGLGDQRYWRYVPLLLLVGCALCAPRGLTLLPRRHWPVVAVVAAVGGLASALEWRLRIPAARRSGDATYLLLHGGWWICALAGWTALVAVLLTRADPPLPAPPAASVPTALTAGLLGAALAGLVRSLLLLAAGGSGATGQLFLKSVRVPPWMFLATVVVTLPWLLAGAGAARRRPARGRTAPRRGVTAPAAGIGVAVLAAALAAGLLSPLTVSAHDYTRGLAAIRSDPQIPVAPVVSAAPAPSARPRPTGDRKVPPPATPVPAPTPSPDPGRPLSRAAAEHAFDGLRALLPAHFKQVPNSEHSTLSVRPKSCQTLFDKDYAHDRALPRTADITRTYSAPAEGTTSSGLTITFTVTSYVTPQPGFTSLRREVARCPHPAWVSPGADDGLIHGTLTLRDLPGTPYPAVREGVSLVSRTNGITIVVAGSSDSEQIGHTIVLAEVDYAYFTVPPPRAVRAYPQALTAAALTTVVRNLRAAADSPGSASPPSHR</sequence>
<evidence type="ECO:0000256" key="6">
    <source>
        <dbReference type="ARBA" id="ARBA00022723"/>
    </source>
</evidence>
<feature type="transmembrane region" description="Helical" evidence="13">
    <location>
        <begin position="103"/>
        <end position="126"/>
    </location>
</feature>
<feature type="transmembrane region" description="Helical" evidence="13">
    <location>
        <begin position="433"/>
        <end position="452"/>
    </location>
</feature>
<feature type="transmembrane region" description="Helical" evidence="13">
    <location>
        <begin position="255"/>
        <end position="276"/>
    </location>
</feature>
<evidence type="ECO:0000256" key="10">
    <source>
        <dbReference type="ARBA" id="ARBA00023049"/>
    </source>
</evidence>
<dbReference type="EC" id="3.4.24.-" evidence="15"/>
<evidence type="ECO:0000256" key="1">
    <source>
        <dbReference type="ARBA" id="ARBA00001947"/>
    </source>
</evidence>
<feature type="transmembrane region" description="Helical" evidence="13">
    <location>
        <begin position="30"/>
        <end position="52"/>
    </location>
</feature>
<keyword evidence="7 15" id="KW-0378">Hydrolase</keyword>
<accession>A0ABV8HPK3</accession>
<evidence type="ECO:0000259" key="14">
    <source>
        <dbReference type="Pfam" id="PF01435"/>
    </source>
</evidence>
<protein>
    <submittedName>
        <fullName evidence="15">M48 family metalloprotease</fullName>
        <ecNumber evidence="15">3.4.24.-</ecNumber>
    </submittedName>
</protein>
<dbReference type="PANTHER" id="PTHR43221">
    <property type="entry name" value="PROTEASE HTPX"/>
    <property type="match status" value="1"/>
</dbReference>
<evidence type="ECO:0000256" key="12">
    <source>
        <dbReference type="SAM" id="MobiDB-lite"/>
    </source>
</evidence>
<reference evidence="16" key="1">
    <citation type="journal article" date="2019" name="Int. J. Syst. Evol. Microbiol.">
        <title>The Global Catalogue of Microorganisms (GCM) 10K type strain sequencing project: providing services to taxonomists for standard genome sequencing and annotation.</title>
        <authorList>
            <consortium name="The Broad Institute Genomics Platform"/>
            <consortium name="The Broad Institute Genome Sequencing Center for Infectious Disease"/>
            <person name="Wu L."/>
            <person name="Ma J."/>
        </authorList>
    </citation>
    <scope>NUCLEOTIDE SEQUENCE [LARGE SCALE GENOMIC DNA]</scope>
    <source>
        <strain evidence="16">CGMCC 4.7237</strain>
    </source>
</reference>
<dbReference type="EMBL" id="JBHSBB010000014">
    <property type="protein sequence ID" value="MFC4033937.1"/>
    <property type="molecule type" value="Genomic_DNA"/>
</dbReference>
<evidence type="ECO:0000256" key="8">
    <source>
        <dbReference type="ARBA" id="ARBA00022833"/>
    </source>
</evidence>
<comment type="caution">
    <text evidence="15">The sequence shown here is derived from an EMBL/GenBank/DDBJ whole genome shotgun (WGS) entry which is preliminary data.</text>
</comment>
<keyword evidence="10 15" id="KW-0482">Metalloprotease</keyword>
<evidence type="ECO:0000256" key="11">
    <source>
        <dbReference type="ARBA" id="ARBA00023136"/>
    </source>
</evidence>
<feature type="region of interest" description="Disordered" evidence="12">
    <location>
        <begin position="773"/>
        <end position="811"/>
    </location>
</feature>
<evidence type="ECO:0000313" key="15">
    <source>
        <dbReference type="EMBL" id="MFC4033937.1"/>
    </source>
</evidence>
<feature type="domain" description="Peptidase M48" evidence="14">
    <location>
        <begin position="182"/>
        <end position="346"/>
    </location>
</feature>
<evidence type="ECO:0000256" key="3">
    <source>
        <dbReference type="ARBA" id="ARBA00022475"/>
    </source>
</evidence>
<feature type="transmembrane region" description="Helical" evidence="13">
    <location>
        <begin position="224"/>
        <end position="249"/>
    </location>
</feature>
<evidence type="ECO:0000256" key="5">
    <source>
        <dbReference type="ARBA" id="ARBA00022692"/>
    </source>
</evidence>
<comment type="subcellular location">
    <subcellularLocation>
        <location evidence="2">Cell membrane</location>
        <topology evidence="2">Multi-pass membrane protein</topology>
    </subcellularLocation>
</comment>
<dbReference type="RefSeq" id="WP_386431247.1">
    <property type="nucleotide sequence ID" value="NZ_JBHSBB010000014.1"/>
</dbReference>
<feature type="transmembrane region" description="Helical" evidence="13">
    <location>
        <begin position="498"/>
        <end position="524"/>
    </location>
</feature>
<dbReference type="Proteomes" id="UP001595765">
    <property type="component" value="Unassembled WGS sequence"/>
</dbReference>
<feature type="compositionally biased region" description="Pro residues" evidence="12">
    <location>
        <begin position="791"/>
        <end position="807"/>
    </location>
</feature>
<feature type="transmembrane region" description="Helical" evidence="13">
    <location>
        <begin position="722"/>
        <end position="743"/>
    </location>
</feature>
<keyword evidence="11 13" id="KW-0472">Membrane</keyword>
<keyword evidence="9 13" id="KW-1133">Transmembrane helix</keyword>
<dbReference type="InterPro" id="IPR001915">
    <property type="entry name" value="Peptidase_M48"/>
</dbReference>
<keyword evidence="8" id="KW-0862">Zinc</keyword>
<feature type="transmembrane region" description="Helical" evidence="13">
    <location>
        <begin position="684"/>
        <end position="702"/>
    </location>
</feature>
<keyword evidence="6" id="KW-0479">Metal-binding</keyword>
<dbReference type="Pfam" id="PF01435">
    <property type="entry name" value="Peptidase_M48"/>
    <property type="match status" value="1"/>
</dbReference>
<dbReference type="PANTHER" id="PTHR43221:SF1">
    <property type="entry name" value="PROTEASE HTPX"/>
    <property type="match status" value="1"/>
</dbReference>
<evidence type="ECO:0000256" key="13">
    <source>
        <dbReference type="SAM" id="Phobius"/>
    </source>
</evidence>
<gene>
    <name evidence="15" type="ORF">ACFO3J_20985</name>
</gene>
<feature type="compositionally biased region" description="Low complexity" evidence="12">
    <location>
        <begin position="773"/>
        <end position="783"/>
    </location>
</feature>
<proteinExistence type="predicted"/>
<feature type="transmembrane region" description="Helical" evidence="13">
    <location>
        <begin position="641"/>
        <end position="664"/>
    </location>
</feature>
<evidence type="ECO:0000313" key="16">
    <source>
        <dbReference type="Proteomes" id="UP001595765"/>
    </source>
</evidence>
<feature type="transmembrane region" description="Helical" evidence="13">
    <location>
        <begin position="610"/>
        <end position="629"/>
    </location>
</feature>
<evidence type="ECO:0000256" key="7">
    <source>
        <dbReference type="ARBA" id="ARBA00022801"/>
    </source>
</evidence>
<evidence type="ECO:0000256" key="4">
    <source>
        <dbReference type="ARBA" id="ARBA00022670"/>
    </source>
</evidence>
<organism evidence="15 16">
    <name type="scientific">Streptomyces polygonati</name>
    <dbReference type="NCBI Taxonomy" id="1617087"/>
    <lineage>
        <taxon>Bacteria</taxon>
        <taxon>Bacillati</taxon>
        <taxon>Actinomycetota</taxon>
        <taxon>Actinomycetes</taxon>
        <taxon>Kitasatosporales</taxon>
        <taxon>Streptomycetaceae</taxon>
        <taxon>Streptomyces</taxon>
    </lineage>
</organism>
<name>A0ABV8HPK3_9ACTN</name>
<feature type="transmembrane region" description="Helical" evidence="13">
    <location>
        <begin position="544"/>
        <end position="560"/>
    </location>
</feature>
<keyword evidence="16" id="KW-1185">Reference proteome</keyword>
<dbReference type="GO" id="GO:0008237">
    <property type="term" value="F:metallopeptidase activity"/>
    <property type="evidence" value="ECO:0007669"/>
    <property type="project" value="UniProtKB-KW"/>
</dbReference>
<feature type="transmembrane region" description="Helical" evidence="13">
    <location>
        <begin position="464"/>
        <end position="486"/>
    </location>
</feature>
<evidence type="ECO:0000256" key="2">
    <source>
        <dbReference type="ARBA" id="ARBA00004651"/>
    </source>
</evidence>
<keyword evidence="3" id="KW-1003">Cell membrane</keyword>